<dbReference type="PANTHER" id="PTHR45436">
    <property type="entry name" value="SENSOR HISTIDINE KINASE YKOH"/>
    <property type="match status" value="1"/>
</dbReference>
<dbReference type="Proteomes" id="UP000198504">
    <property type="component" value="Unassembled WGS sequence"/>
</dbReference>
<dbReference type="InterPro" id="IPR005467">
    <property type="entry name" value="His_kinase_dom"/>
</dbReference>
<dbReference type="PRINTS" id="PR00344">
    <property type="entry name" value="BCTRLSENSOR"/>
</dbReference>
<keyword evidence="7 14" id="KW-0418">Kinase</keyword>
<organism evidence="14 15">
    <name type="scientific">Microlunatus flavus</name>
    <dbReference type="NCBI Taxonomy" id="1036181"/>
    <lineage>
        <taxon>Bacteria</taxon>
        <taxon>Bacillati</taxon>
        <taxon>Actinomycetota</taxon>
        <taxon>Actinomycetes</taxon>
        <taxon>Propionibacteriales</taxon>
        <taxon>Propionibacteriaceae</taxon>
        <taxon>Microlunatus</taxon>
    </lineage>
</organism>
<dbReference type="Gene3D" id="1.10.287.130">
    <property type="match status" value="1"/>
</dbReference>
<evidence type="ECO:0000256" key="5">
    <source>
        <dbReference type="ARBA" id="ARBA00022679"/>
    </source>
</evidence>
<keyword evidence="4" id="KW-0597">Phosphoprotein</keyword>
<dbReference type="SMART" id="SM00388">
    <property type="entry name" value="HisKA"/>
    <property type="match status" value="1"/>
</dbReference>
<keyword evidence="9" id="KW-0902">Two-component regulatory system</keyword>
<dbReference type="CDD" id="cd00075">
    <property type="entry name" value="HATPase"/>
    <property type="match status" value="1"/>
</dbReference>
<evidence type="ECO:0000259" key="13">
    <source>
        <dbReference type="PROSITE" id="PS50885"/>
    </source>
</evidence>
<comment type="subcellular location">
    <subcellularLocation>
        <location evidence="2">Cell membrane</location>
    </subcellularLocation>
</comment>
<dbReference type="Pfam" id="PF02518">
    <property type="entry name" value="HATPase_c"/>
    <property type="match status" value="1"/>
</dbReference>
<dbReference type="InterPro" id="IPR003660">
    <property type="entry name" value="HAMP_dom"/>
</dbReference>
<sequence length="469" mass="49450">MDGVWSTLRRNPLQRRVTVLTVALVALAVVASNLAGYVALRVTLLNASESVALRVAADLVEPAARSLTTTDQLSLQLRQAGGVVVEAVDAQGRVVRVPGETATLVLAPRDLAATGPDGVTVRRSGVDTAGRPYVVVVVPVPTTGDGLVVARPLATALQVLSAARVISGLVVLASLLAATVAGSLVARSALRPVRELTGAVQRAADTRDFQSVPVREARGEVAVLAASFNQLLRSITTMRERQSRLVADAGQELRAPLASLTENVDLLTRDLGSPCLTPEARAAVLGEVRARLQELTRLVGDLVHLTRGDGAEAFVPLDLRVVVRAAVDRVRPKAPHHAFDLRLHELHVIGDADALERAVVHLLDNAVTWSPAGSTVRVRLDGNRLRVADSGPGIAEAELPYVFDRFFRGRAARRRPGSGLGLSVVAKTVEDHGGSVRAGRSDDGGAELTVQLPGVTRVEALPRLLTSAT</sequence>
<name>A0A1H9DES6_9ACTN</name>
<dbReference type="AlphaFoldDB" id="A0A1H9DES6"/>
<evidence type="ECO:0000256" key="4">
    <source>
        <dbReference type="ARBA" id="ARBA00022553"/>
    </source>
</evidence>
<feature type="domain" description="Histidine kinase" evidence="12">
    <location>
        <begin position="248"/>
        <end position="456"/>
    </location>
</feature>
<dbReference type="SUPFAM" id="SSF158472">
    <property type="entry name" value="HAMP domain-like"/>
    <property type="match status" value="1"/>
</dbReference>
<evidence type="ECO:0000256" key="8">
    <source>
        <dbReference type="ARBA" id="ARBA00022989"/>
    </source>
</evidence>
<dbReference type="PANTHER" id="PTHR45436:SF5">
    <property type="entry name" value="SENSOR HISTIDINE KINASE TRCS"/>
    <property type="match status" value="1"/>
</dbReference>
<dbReference type="EC" id="2.7.13.3" evidence="3"/>
<dbReference type="InterPro" id="IPR004358">
    <property type="entry name" value="Sig_transdc_His_kin-like_C"/>
</dbReference>
<dbReference type="EMBL" id="FOFA01000002">
    <property type="protein sequence ID" value="SEQ11889.1"/>
    <property type="molecule type" value="Genomic_DNA"/>
</dbReference>
<keyword evidence="6 11" id="KW-0812">Transmembrane</keyword>
<keyword evidence="10 11" id="KW-0472">Membrane</keyword>
<dbReference type="InterPro" id="IPR003594">
    <property type="entry name" value="HATPase_dom"/>
</dbReference>
<dbReference type="InterPro" id="IPR050428">
    <property type="entry name" value="TCS_sensor_his_kinase"/>
</dbReference>
<accession>A0A1H9DES6</accession>
<evidence type="ECO:0000256" key="11">
    <source>
        <dbReference type="SAM" id="Phobius"/>
    </source>
</evidence>
<keyword evidence="15" id="KW-1185">Reference proteome</keyword>
<dbReference type="SUPFAM" id="SSF47384">
    <property type="entry name" value="Homodimeric domain of signal transducing histidine kinase"/>
    <property type="match status" value="1"/>
</dbReference>
<feature type="domain" description="HAMP" evidence="13">
    <location>
        <begin position="187"/>
        <end position="240"/>
    </location>
</feature>
<keyword evidence="8 11" id="KW-1133">Transmembrane helix</keyword>
<evidence type="ECO:0000256" key="10">
    <source>
        <dbReference type="ARBA" id="ARBA00023136"/>
    </source>
</evidence>
<dbReference type="InterPro" id="IPR036890">
    <property type="entry name" value="HATPase_C_sf"/>
</dbReference>
<dbReference type="PROSITE" id="PS50885">
    <property type="entry name" value="HAMP"/>
    <property type="match status" value="1"/>
</dbReference>
<dbReference type="CDD" id="cd00082">
    <property type="entry name" value="HisKA"/>
    <property type="match status" value="1"/>
</dbReference>
<dbReference type="SMART" id="SM00387">
    <property type="entry name" value="HATPase_c"/>
    <property type="match status" value="1"/>
</dbReference>
<keyword evidence="5" id="KW-0808">Transferase</keyword>
<dbReference type="Gene3D" id="6.10.340.10">
    <property type="match status" value="1"/>
</dbReference>
<dbReference type="SMART" id="SM00304">
    <property type="entry name" value="HAMP"/>
    <property type="match status" value="1"/>
</dbReference>
<dbReference type="Pfam" id="PF00672">
    <property type="entry name" value="HAMP"/>
    <property type="match status" value="1"/>
</dbReference>
<evidence type="ECO:0000313" key="15">
    <source>
        <dbReference type="Proteomes" id="UP000198504"/>
    </source>
</evidence>
<dbReference type="STRING" id="1036181.SAMN05421756_102516"/>
<dbReference type="InterPro" id="IPR003661">
    <property type="entry name" value="HisK_dim/P_dom"/>
</dbReference>
<evidence type="ECO:0000256" key="7">
    <source>
        <dbReference type="ARBA" id="ARBA00022777"/>
    </source>
</evidence>
<dbReference type="PROSITE" id="PS50109">
    <property type="entry name" value="HIS_KIN"/>
    <property type="match status" value="1"/>
</dbReference>
<evidence type="ECO:0000256" key="6">
    <source>
        <dbReference type="ARBA" id="ARBA00022692"/>
    </source>
</evidence>
<evidence type="ECO:0000313" key="14">
    <source>
        <dbReference type="EMBL" id="SEQ11889.1"/>
    </source>
</evidence>
<dbReference type="RefSeq" id="WP_170854031.1">
    <property type="nucleotide sequence ID" value="NZ_FOFA01000002.1"/>
</dbReference>
<proteinExistence type="predicted"/>
<feature type="transmembrane region" description="Helical" evidence="11">
    <location>
        <begin position="17"/>
        <end position="40"/>
    </location>
</feature>
<comment type="catalytic activity">
    <reaction evidence="1">
        <text>ATP + protein L-histidine = ADP + protein N-phospho-L-histidine.</text>
        <dbReference type="EC" id="2.7.13.3"/>
    </reaction>
</comment>
<dbReference type="SUPFAM" id="SSF55874">
    <property type="entry name" value="ATPase domain of HSP90 chaperone/DNA topoisomerase II/histidine kinase"/>
    <property type="match status" value="1"/>
</dbReference>
<evidence type="ECO:0000256" key="3">
    <source>
        <dbReference type="ARBA" id="ARBA00012438"/>
    </source>
</evidence>
<dbReference type="GO" id="GO:0000155">
    <property type="term" value="F:phosphorelay sensor kinase activity"/>
    <property type="evidence" value="ECO:0007669"/>
    <property type="project" value="InterPro"/>
</dbReference>
<dbReference type="GO" id="GO:0005886">
    <property type="term" value="C:plasma membrane"/>
    <property type="evidence" value="ECO:0007669"/>
    <property type="project" value="UniProtKB-SubCell"/>
</dbReference>
<evidence type="ECO:0000259" key="12">
    <source>
        <dbReference type="PROSITE" id="PS50109"/>
    </source>
</evidence>
<reference evidence="15" key="1">
    <citation type="submission" date="2016-10" db="EMBL/GenBank/DDBJ databases">
        <authorList>
            <person name="Varghese N."/>
            <person name="Submissions S."/>
        </authorList>
    </citation>
    <scope>NUCLEOTIDE SEQUENCE [LARGE SCALE GENOMIC DNA]</scope>
    <source>
        <strain evidence="15">CGMCC 4.6856</strain>
    </source>
</reference>
<dbReference type="InterPro" id="IPR036097">
    <property type="entry name" value="HisK_dim/P_sf"/>
</dbReference>
<protein>
    <recommendedName>
        <fullName evidence="3">histidine kinase</fullName>
        <ecNumber evidence="3">2.7.13.3</ecNumber>
    </recommendedName>
</protein>
<evidence type="ECO:0000256" key="1">
    <source>
        <dbReference type="ARBA" id="ARBA00000085"/>
    </source>
</evidence>
<dbReference type="Gene3D" id="3.30.565.10">
    <property type="entry name" value="Histidine kinase-like ATPase, C-terminal domain"/>
    <property type="match status" value="1"/>
</dbReference>
<evidence type="ECO:0000256" key="9">
    <source>
        <dbReference type="ARBA" id="ARBA00023012"/>
    </source>
</evidence>
<gene>
    <name evidence="14" type="ORF">SAMN05421756_102516</name>
</gene>
<dbReference type="CDD" id="cd06225">
    <property type="entry name" value="HAMP"/>
    <property type="match status" value="1"/>
</dbReference>
<evidence type="ECO:0000256" key="2">
    <source>
        <dbReference type="ARBA" id="ARBA00004236"/>
    </source>
</evidence>